<feature type="transmembrane region" description="Helical" evidence="1">
    <location>
        <begin position="158"/>
        <end position="179"/>
    </location>
</feature>
<protein>
    <submittedName>
        <fullName evidence="2">DUF1109 domain-containing protein</fullName>
    </submittedName>
</protein>
<gene>
    <name evidence="2" type="ORF">C2L65_36315</name>
</gene>
<dbReference type="EMBL" id="CP026113">
    <property type="protein sequence ID" value="AUT65053.1"/>
    <property type="molecule type" value="Genomic_DNA"/>
</dbReference>
<feature type="transmembrane region" description="Helical" evidence="1">
    <location>
        <begin position="29"/>
        <end position="47"/>
    </location>
</feature>
<dbReference type="Proteomes" id="UP000243502">
    <property type="component" value="Chromosome 3"/>
</dbReference>
<feature type="transmembrane region" description="Helical" evidence="1">
    <location>
        <begin position="191"/>
        <end position="211"/>
    </location>
</feature>
<dbReference type="AlphaFoldDB" id="A0A2I8EZL5"/>
<evidence type="ECO:0000313" key="2">
    <source>
        <dbReference type="EMBL" id="AUT65053.1"/>
    </source>
</evidence>
<evidence type="ECO:0000256" key="1">
    <source>
        <dbReference type="SAM" id="Phobius"/>
    </source>
</evidence>
<keyword evidence="1" id="KW-0812">Transmembrane</keyword>
<dbReference type="OrthoDB" id="6059252at2"/>
<organism evidence="2 3">
    <name type="scientific">Paraburkholderia terrae</name>
    <dbReference type="NCBI Taxonomy" id="311230"/>
    <lineage>
        <taxon>Bacteria</taxon>
        <taxon>Pseudomonadati</taxon>
        <taxon>Pseudomonadota</taxon>
        <taxon>Betaproteobacteria</taxon>
        <taxon>Burkholderiales</taxon>
        <taxon>Burkholderiaceae</taxon>
        <taxon>Paraburkholderia</taxon>
    </lineage>
</organism>
<name>A0A2I8EZL5_9BURK</name>
<feature type="transmembrane region" description="Helical" evidence="1">
    <location>
        <begin position="59"/>
        <end position="78"/>
    </location>
</feature>
<feature type="transmembrane region" description="Helical" evidence="1">
    <location>
        <begin position="90"/>
        <end position="113"/>
    </location>
</feature>
<proteinExistence type="predicted"/>
<reference evidence="2 3" key="1">
    <citation type="submission" date="2018-01" db="EMBL/GenBank/DDBJ databases">
        <title>Species boundaries and ecological features among Paraburkholderia terrae DSMZ17804T, P. hospita DSMZ17164T and P. caribensis DSMZ13236T.</title>
        <authorList>
            <person name="Pratama A.A."/>
        </authorList>
    </citation>
    <scope>NUCLEOTIDE SEQUENCE [LARGE SCALE GENOMIC DNA]</scope>
    <source>
        <strain evidence="2 3">DSM 17804</strain>
    </source>
</reference>
<dbReference type="Pfam" id="PF06532">
    <property type="entry name" value="NrsF"/>
    <property type="match status" value="1"/>
</dbReference>
<keyword evidence="1" id="KW-0472">Membrane</keyword>
<evidence type="ECO:0000313" key="3">
    <source>
        <dbReference type="Proteomes" id="UP000243502"/>
    </source>
</evidence>
<dbReference type="RefSeq" id="WP_042304846.1">
    <property type="nucleotide sequence ID" value="NZ_CP026113.1"/>
</dbReference>
<dbReference type="KEGG" id="pter:C2L65_36315"/>
<keyword evidence="1" id="KW-1133">Transmembrane helix</keyword>
<dbReference type="InterPro" id="IPR009495">
    <property type="entry name" value="NrsF"/>
</dbReference>
<sequence>METRDLIARLSSNISAIDFDAASTRLSRASIIGLGGNTALLIVLFDIRSDMPQLMLTAMFWIRLAFPLATIVAAINLVERLGRPGARLKLAWLATALPIVSILSAAIVVLFATPPGYRLQLMLGTTWKGTTADIVILSSPSLLAVMHTMKGLAPTRPVVTGAAVGLLAGAEGVLVYTLYCSEMSVPFWSVWYLLAILATAGVAAAIAPRYLKW</sequence>
<accession>A0A2I8EZL5</accession>